<proteinExistence type="predicted"/>
<sequence length="63" mass="6515">MATGHPGNPDIAARTPRNNRGIASQDIECTAANGSQSANSDINVFQALTSDPDGVLMDCNKGQ</sequence>
<reference evidence="2" key="1">
    <citation type="submission" date="2019-03" db="EMBL/GenBank/DDBJ databases">
        <title>Whole genome analysis of nitrate-reducing bacteria Marinobacter hydrocarbonoclasticus YB03.</title>
        <authorList>
            <person name="Azam A.H."/>
            <person name="Yuk S.R."/>
            <person name="Kamarisima K."/>
            <person name="Miyanaga K."/>
            <person name="Tanji Y."/>
        </authorList>
    </citation>
    <scope>NUCLEOTIDE SEQUENCE</scope>
    <source>
        <strain evidence="2">YB03</strain>
    </source>
</reference>
<dbReference type="EMBL" id="AP019537">
    <property type="protein sequence ID" value="BBJ03089.1"/>
    <property type="molecule type" value="Genomic_DNA"/>
</dbReference>
<dbReference type="AlphaFoldDB" id="A0A455W1S9"/>
<name>A0A455W1S9_MARNT</name>
<gene>
    <name evidence="2" type="ORF">YBY_09370</name>
</gene>
<evidence type="ECO:0000313" key="2">
    <source>
        <dbReference type="EMBL" id="BBJ03089.1"/>
    </source>
</evidence>
<feature type="region of interest" description="Disordered" evidence="1">
    <location>
        <begin position="1"/>
        <end position="20"/>
    </location>
</feature>
<protein>
    <submittedName>
        <fullName evidence="2">Uncharacterized protein</fullName>
    </submittedName>
</protein>
<organism evidence="2">
    <name type="scientific">Marinobacter nauticus</name>
    <name type="common">Marinobacter hydrocarbonoclasticus</name>
    <name type="synonym">Marinobacter aquaeolei</name>
    <dbReference type="NCBI Taxonomy" id="2743"/>
    <lineage>
        <taxon>Bacteria</taxon>
        <taxon>Pseudomonadati</taxon>
        <taxon>Pseudomonadota</taxon>
        <taxon>Gammaproteobacteria</taxon>
        <taxon>Pseudomonadales</taxon>
        <taxon>Marinobacteraceae</taxon>
        <taxon>Marinobacter</taxon>
    </lineage>
</organism>
<evidence type="ECO:0000256" key="1">
    <source>
        <dbReference type="SAM" id="MobiDB-lite"/>
    </source>
</evidence>
<accession>A0A455W1S9</accession>